<proteinExistence type="predicted"/>
<dbReference type="PANTHER" id="PTHR31891:SF1">
    <property type="entry name" value="FORMAMIDASE C869.04-RELATED"/>
    <property type="match status" value="1"/>
</dbReference>
<gene>
    <name evidence="1" type="ORF">EDS130_LOCUS23100</name>
    <name evidence="2" type="ORF">XAT740_LOCUS21731</name>
</gene>
<evidence type="ECO:0008006" key="5">
    <source>
        <dbReference type="Google" id="ProtNLM"/>
    </source>
</evidence>
<dbReference type="SUPFAM" id="SSF141130">
    <property type="entry name" value="Acetamidase/Formamidase-like"/>
    <property type="match status" value="1"/>
</dbReference>
<dbReference type="Proteomes" id="UP000663828">
    <property type="component" value="Unassembled WGS sequence"/>
</dbReference>
<comment type="caution">
    <text evidence="1">The sequence shown here is derived from an EMBL/GenBank/DDBJ whole genome shotgun (WGS) entry which is preliminary data.</text>
</comment>
<dbReference type="AlphaFoldDB" id="A0A814TDW9"/>
<evidence type="ECO:0000313" key="2">
    <source>
        <dbReference type="EMBL" id="CAF1165589.1"/>
    </source>
</evidence>
<organism evidence="1 4">
    <name type="scientific">Adineta ricciae</name>
    <name type="common">Rotifer</name>
    <dbReference type="NCBI Taxonomy" id="249248"/>
    <lineage>
        <taxon>Eukaryota</taxon>
        <taxon>Metazoa</taxon>
        <taxon>Spiralia</taxon>
        <taxon>Gnathifera</taxon>
        <taxon>Rotifera</taxon>
        <taxon>Eurotatoria</taxon>
        <taxon>Bdelloidea</taxon>
        <taxon>Adinetida</taxon>
        <taxon>Adinetidae</taxon>
        <taxon>Adineta</taxon>
    </lineage>
</organism>
<dbReference type="EMBL" id="CAJNOR010001568">
    <property type="protein sequence ID" value="CAF1165589.1"/>
    <property type="molecule type" value="Genomic_DNA"/>
</dbReference>
<dbReference type="InterPro" id="IPR004304">
    <property type="entry name" value="FmdA_AmdA"/>
</dbReference>
<protein>
    <recommendedName>
        <fullName evidence="5">Formamidase</fullName>
    </recommendedName>
</protein>
<keyword evidence="3" id="KW-1185">Reference proteome</keyword>
<accession>A0A814TDW9</accession>
<sequence>MTHHIHRHQHHLAWDNSIPPVATIDSGEIVTFDCLDASNGQVTAGSTVDAIHSFDMSKLDQINGPIFVRNAKPGDVLEVEIVDIKIATWGWTAIIPNFGLLHEEFPEAQLKIWQLDQDQGFAWFKPNQIRIPIRPFTGECGVARGLPGSFSTIPPYCTGGNIDTKYLTKGSKLYLPIECEGALFSIGDGHAAQGDGEVCGTAIETPVIVSVRLTVIRGESVSHVTSPCLLTRTEERSSTRYYSVLGIADDMREAAKQAIRQMIVYLVQNKGLTREEAYMLCSVAVDIRATQVVDMPNYTIGAFLPLDIFVNEETK</sequence>
<dbReference type="Proteomes" id="UP000663852">
    <property type="component" value="Unassembled WGS sequence"/>
</dbReference>
<dbReference type="GO" id="GO:0016811">
    <property type="term" value="F:hydrolase activity, acting on carbon-nitrogen (but not peptide) bonds, in linear amides"/>
    <property type="evidence" value="ECO:0007669"/>
    <property type="project" value="InterPro"/>
</dbReference>
<dbReference type="Gene3D" id="3.10.28.20">
    <property type="entry name" value="Acetamidase/Formamidase-like domains"/>
    <property type="match status" value="1"/>
</dbReference>
<name>A0A814TDW9_ADIRI</name>
<reference evidence="1" key="1">
    <citation type="submission" date="2021-02" db="EMBL/GenBank/DDBJ databases">
        <authorList>
            <person name="Nowell W R."/>
        </authorList>
    </citation>
    <scope>NUCLEOTIDE SEQUENCE</scope>
</reference>
<dbReference type="Gene3D" id="2.60.120.580">
    <property type="entry name" value="Acetamidase/Formamidase-like domains"/>
    <property type="match status" value="2"/>
</dbReference>
<evidence type="ECO:0000313" key="3">
    <source>
        <dbReference type="Proteomes" id="UP000663828"/>
    </source>
</evidence>
<evidence type="ECO:0000313" key="1">
    <source>
        <dbReference type="EMBL" id="CAF1160147.1"/>
    </source>
</evidence>
<dbReference type="PANTHER" id="PTHR31891">
    <property type="entry name" value="FORMAMIDASE C869.04-RELATED"/>
    <property type="match status" value="1"/>
</dbReference>
<dbReference type="Pfam" id="PF03069">
    <property type="entry name" value="FmdA_AmdA"/>
    <property type="match status" value="2"/>
</dbReference>
<dbReference type="OrthoDB" id="10022762at2759"/>
<dbReference type="EMBL" id="CAJNOJ010000124">
    <property type="protein sequence ID" value="CAF1160147.1"/>
    <property type="molecule type" value="Genomic_DNA"/>
</dbReference>
<evidence type="ECO:0000313" key="4">
    <source>
        <dbReference type="Proteomes" id="UP000663852"/>
    </source>
</evidence>